<name>A0A9P0Q9U3_ACAOB</name>
<sequence length="32" mass="3787">MRVVEPFHHRWTLTTILISIRGMTVCTLFDVL</sequence>
<reference evidence="1" key="1">
    <citation type="submission" date="2022-03" db="EMBL/GenBank/DDBJ databases">
        <authorList>
            <person name="Sayadi A."/>
        </authorList>
    </citation>
    <scope>NUCLEOTIDE SEQUENCE</scope>
</reference>
<gene>
    <name evidence="1" type="ORF">ACAOBT_LOCUS32843</name>
</gene>
<dbReference type="Proteomes" id="UP001152888">
    <property type="component" value="Unassembled WGS sequence"/>
</dbReference>
<dbReference type="EMBL" id="CAKOFQ010008182">
    <property type="protein sequence ID" value="CAH2012443.1"/>
    <property type="molecule type" value="Genomic_DNA"/>
</dbReference>
<keyword evidence="2" id="KW-1185">Reference proteome</keyword>
<comment type="caution">
    <text evidence="1">The sequence shown here is derived from an EMBL/GenBank/DDBJ whole genome shotgun (WGS) entry which is preliminary data.</text>
</comment>
<protein>
    <submittedName>
        <fullName evidence="1">Uncharacterized protein</fullName>
    </submittedName>
</protein>
<organism evidence="1 2">
    <name type="scientific">Acanthoscelides obtectus</name>
    <name type="common">Bean weevil</name>
    <name type="synonym">Bruchus obtectus</name>
    <dbReference type="NCBI Taxonomy" id="200917"/>
    <lineage>
        <taxon>Eukaryota</taxon>
        <taxon>Metazoa</taxon>
        <taxon>Ecdysozoa</taxon>
        <taxon>Arthropoda</taxon>
        <taxon>Hexapoda</taxon>
        <taxon>Insecta</taxon>
        <taxon>Pterygota</taxon>
        <taxon>Neoptera</taxon>
        <taxon>Endopterygota</taxon>
        <taxon>Coleoptera</taxon>
        <taxon>Polyphaga</taxon>
        <taxon>Cucujiformia</taxon>
        <taxon>Chrysomeloidea</taxon>
        <taxon>Chrysomelidae</taxon>
        <taxon>Bruchinae</taxon>
        <taxon>Bruchini</taxon>
        <taxon>Acanthoscelides</taxon>
    </lineage>
</organism>
<accession>A0A9P0Q9U3</accession>
<proteinExistence type="predicted"/>
<evidence type="ECO:0000313" key="2">
    <source>
        <dbReference type="Proteomes" id="UP001152888"/>
    </source>
</evidence>
<dbReference type="AlphaFoldDB" id="A0A9P0Q9U3"/>
<evidence type="ECO:0000313" key="1">
    <source>
        <dbReference type="EMBL" id="CAH2012443.1"/>
    </source>
</evidence>